<comment type="caution">
    <text evidence="1">The sequence shown here is derived from an EMBL/GenBank/DDBJ whole genome shotgun (WGS) entry which is preliminary data.</text>
</comment>
<dbReference type="PANTHER" id="PTHR40470:SF1">
    <property type="entry name" value="PHYTANOYL-COA DIOXYGENASE FAMILY PROTEIN (AFU_ORTHOLOGUE AFUA_2G15850)"/>
    <property type="match status" value="1"/>
</dbReference>
<dbReference type="EMBL" id="JAHFXF010000810">
    <property type="protein sequence ID" value="KAG9682220.1"/>
    <property type="molecule type" value="Genomic_DNA"/>
</dbReference>
<sequence>MDPGDIIFYNNNILHRGVYSSEAERMTLHGSMGIVGADPARARNVLQHGVGAWVDRCDFGKLQDHADDQQISTLAQDMRDRLVAMGSSQVLSFSQPFDE</sequence>
<dbReference type="AlphaFoldDB" id="A0A9P8E604"/>
<reference evidence="1" key="1">
    <citation type="journal article" date="2021" name="J Fungi (Basel)">
        <title>Virulence traits and population genomics of the black yeast Aureobasidium melanogenum.</title>
        <authorList>
            <person name="Cernosa A."/>
            <person name="Sun X."/>
            <person name="Gostincar C."/>
            <person name="Fang C."/>
            <person name="Gunde-Cimerman N."/>
            <person name="Song Z."/>
        </authorList>
    </citation>
    <scope>NUCLEOTIDE SEQUENCE</scope>
    <source>
        <strain evidence="1">EXF-9911</strain>
    </source>
</reference>
<organism evidence="1 2">
    <name type="scientific">Aureobasidium melanogenum</name>
    <name type="common">Aureobasidium pullulans var. melanogenum</name>
    <dbReference type="NCBI Taxonomy" id="46634"/>
    <lineage>
        <taxon>Eukaryota</taxon>
        <taxon>Fungi</taxon>
        <taxon>Dikarya</taxon>
        <taxon>Ascomycota</taxon>
        <taxon>Pezizomycotina</taxon>
        <taxon>Dothideomycetes</taxon>
        <taxon>Dothideomycetidae</taxon>
        <taxon>Dothideales</taxon>
        <taxon>Saccotheciaceae</taxon>
        <taxon>Aureobasidium</taxon>
    </lineage>
</organism>
<reference evidence="1" key="2">
    <citation type="submission" date="2021-08" db="EMBL/GenBank/DDBJ databases">
        <authorList>
            <person name="Gostincar C."/>
            <person name="Sun X."/>
            <person name="Song Z."/>
            <person name="Gunde-Cimerman N."/>
        </authorList>
    </citation>
    <scope>NUCLEOTIDE SEQUENCE</scope>
    <source>
        <strain evidence="1">EXF-9911</strain>
    </source>
</reference>
<evidence type="ECO:0000313" key="1">
    <source>
        <dbReference type="EMBL" id="KAG9682220.1"/>
    </source>
</evidence>
<name>A0A9P8E604_AURME</name>
<accession>A0A9P8E604</accession>
<dbReference type="PANTHER" id="PTHR40470">
    <property type="entry name" value="PHYTANOYL-COA DIOXYGENASE FAMILY PROTEIN (AFU_ORTHOLOGUE AFUA_2G15850)"/>
    <property type="match status" value="1"/>
</dbReference>
<dbReference type="Proteomes" id="UP000779574">
    <property type="component" value="Unassembled WGS sequence"/>
</dbReference>
<evidence type="ECO:0008006" key="3">
    <source>
        <dbReference type="Google" id="ProtNLM"/>
    </source>
</evidence>
<feature type="non-terminal residue" evidence="1">
    <location>
        <position position="99"/>
    </location>
</feature>
<proteinExistence type="predicted"/>
<evidence type="ECO:0000313" key="2">
    <source>
        <dbReference type="Proteomes" id="UP000779574"/>
    </source>
</evidence>
<protein>
    <recommendedName>
        <fullName evidence="3">Phytanoyl-CoA dioxygenase family protein</fullName>
    </recommendedName>
</protein>
<gene>
    <name evidence="1" type="ORF">KCU76_g13951</name>
</gene>
<dbReference type="OrthoDB" id="2106152at2759"/>